<evidence type="ECO:0000313" key="1">
    <source>
        <dbReference type="EMBL" id="EGN67125.1"/>
    </source>
</evidence>
<sequence>MFFIALIYIILDSIETISMTANIVTYFHTPNIIGGEEIQAEKMQFYLILACAARTLKIFLLKLI</sequence>
<reference evidence="1" key="1">
    <citation type="submission" date="2011-05" db="EMBL/GenBank/DDBJ databases">
        <title>The Genome Sequence of Fusobacterium sp. 11_3_2.</title>
        <authorList>
            <consortium name="The Broad Institute Genome Sequencing Platform"/>
            <person name="Earl A."/>
            <person name="Ward D."/>
            <person name="Feldgarden M."/>
            <person name="Gevers D."/>
            <person name="Sibley C.D."/>
            <person name="White A.P."/>
            <person name="Crowley S."/>
            <person name="Surette M."/>
            <person name="Strauss J.C."/>
            <person name="Ambrose C.E."/>
            <person name="Allen-Vercoe E."/>
            <person name="Young S.K."/>
            <person name="Zeng Q."/>
            <person name="Gargeya S."/>
            <person name="Fitzgerald M."/>
            <person name="Haas B."/>
            <person name="Abouelleil A."/>
            <person name="Alvarado L."/>
            <person name="Arachchi H.M."/>
            <person name="Berlin A."/>
            <person name="Brown A."/>
            <person name="Chapman S.B."/>
            <person name="Chen Z."/>
            <person name="Dunbar C."/>
            <person name="Freedman E."/>
            <person name="Gearin G."/>
            <person name="Gellesch M."/>
            <person name="Goldberg J."/>
            <person name="Griggs A."/>
            <person name="Gujja S."/>
            <person name="Heiman D."/>
            <person name="Howarth C."/>
            <person name="Larson L."/>
            <person name="Lui A."/>
            <person name="MacDonald P.J.P."/>
            <person name="Mehta T."/>
            <person name="Montmayeur A."/>
            <person name="Murphy C."/>
            <person name="Neiman D."/>
            <person name="Pearson M."/>
            <person name="Priest M."/>
            <person name="Roberts A."/>
            <person name="Saif S."/>
            <person name="Shea T."/>
            <person name="Shenoy N."/>
            <person name="Sisk P."/>
            <person name="Stolte C."/>
            <person name="Sykes S."/>
            <person name="Wortman J."/>
            <person name="Nusbaum C."/>
            <person name="Birren B."/>
        </authorList>
    </citation>
    <scope>NUCLEOTIDE SEQUENCE [LARGE SCALE GENOMIC DNA]</scope>
    <source>
        <strain evidence="1">11_3_2</strain>
    </source>
</reference>
<dbReference type="EMBL" id="ACUO01000016">
    <property type="protein sequence ID" value="EGN67125.1"/>
    <property type="molecule type" value="Genomic_DNA"/>
</dbReference>
<dbReference type="PATRIC" id="fig|457403.8.peg.1153"/>
<protein>
    <submittedName>
        <fullName evidence="1">Uncharacterized protein</fullName>
    </submittedName>
</protein>
<evidence type="ECO:0000313" key="2">
    <source>
        <dbReference type="Proteomes" id="UP000004160"/>
    </source>
</evidence>
<name>F7KZX0_9FUSO</name>
<dbReference type="HOGENOM" id="CLU_2861302_0_0_0"/>
<comment type="caution">
    <text evidence="1">The sequence shown here is derived from an EMBL/GenBank/DDBJ whole genome shotgun (WGS) entry which is preliminary data.</text>
</comment>
<proteinExistence type="predicted"/>
<organism evidence="1 2">
    <name type="scientific">Fusobacterium animalis 11_3_2</name>
    <dbReference type="NCBI Taxonomy" id="457403"/>
    <lineage>
        <taxon>Bacteria</taxon>
        <taxon>Fusobacteriati</taxon>
        <taxon>Fusobacteriota</taxon>
        <taxon>Fusobacteriia</taxon>
        <taxon>Fusobacteriales</taxon>
        <taxon>Fusobacteriaceae</taxon>
        <taxon>Fusobacterium</taxon>
    </lineage>
</organism>
<dbReference type="AlphaFoldDB" id="F7KZX0"/>
<accession>F7KZX0</accession>
<gene>
    <name evidence="1" type="ORF">HMPREF0401_01141</name>
</gene>
<dbReference type="RefSeq" id="WP_008692938.1">
    <property type="nucleotide sequence ID" value="NZ_GL945391.1"/>
</dbReference>
<dbReference type="Proteomes" id="UP000004160">
    <property type="component" value="Unassembled WGS sequence"/>
</dbReference>
<keyword evidence="2" id="KW-1185">Reference proteome</keyword>